<evidence type="ECO:0008006" key="3">
    <source>
        <dbReference type="Google" id="ProtNLM"/>
    </source>
</evidence>
<dbReference type="AlphaFoldDB" id="A0A271LM53"/>
<dbReference type="EMBL" id="NPKJ01000048">
    <property type="protein sequence ID" value="PAQ08446.1"/>
    <property type="molecule type" value="Genomic_DNA"/>
</dbReference>
<protein>
    <recommendedName>
        <fullName evidence="3">Glycosyl hydrolase family protein</fullName>
    </recommendedName>
</protein>
<dbReference type="Gene3D" id="3.20.20.80">
    <property type="entry name" value="Glycosidases"/>
    <property type="match status" value="1"/>
</dbReference>
<name>A0A271LM53_9HYPH</name>
<proteinExistence type="predicted"/>
<dbReference type="InterPro" id="IPR017853">
    <property type="entry name" value="GH"/>
</dbReference>
<reference evidence="1 2" key="1">
    <citation type="submission" date="2017-08" db="EMBL/GenBank/DDBJ databases">
        <title>Mesorhizobium wenxinae sp. nov., a novel rhizobial species isolated from root nodules of chickpea (Cicer arietinum L.).</title>
        <authorList>
            <person name="Zhang J."/>
        </authorList>
    </citation>
    <scope>NUCLEOTIDE SEQUENCE [LARGE SCALE GENOMIC DNA]</scope>
    <source>
        <strain evidence="1 2">SDW018</strain>
    </source>
</reference>
<evidence type="ECO:0000313" key="2">
    <source>
        <dbReference type="Proteomes" id="UP000216442"/>
    </source>
</evidence>
<gene>
    <name evidence="1" type="ORF">CIT26_16000</name>
</gene>
<dbReference type="SUPFAM" id="SSF51445">
    <property type="entry name" value="(Trans)glycosidases"/>
    <property type="match status" value="1"/>
</dbReference>
<accession>A0A271LM53</accession>
<dbReference type="Proteomes" id="UP000216442">
    <property type="component" value="Unassembled WGS sequence"/>
</dbReference>
<comment type="caution">
    <text evidence="1">The sequence shown here is derived from an EMBL/GenBank/DDBJ whole genome shotgun (WGS) entry which is preliminary data.</text>
</comment>
<organism evidence="1 2">
    <name type="scientific">Mesorhizobium temperatum</name>
    <dbReference type="NCBI Taxonomy" id="241416"/>
    <lineage>
        <taxon>Bacteria</taxon>
        <taxon>Pseudomonadati</taxon>
        <taxon>Pseudomonadota</taxon>
        <taxon>Alphaproteobacteria</taxon>
        <taxon>Hyphomicrobiales</taxon>
        <taxon>Phyllobacteriaceae</taxon>
        <taxon>Mesorhizobium</taxon>
    </lineage>
</organism>
<dbReference type="GO" id="GO:0004553">
    <property type="term" value="F:hydrolase activity, hydrolyzing O-glycosyl compounds"/>
    <property type="evidence" value="ECO:0007669"/>
    <property type="project" value="InterPro"/>
</dbReference>
<evidence type="ECO:0000313" key="1">
    <source>
        <dbReference type="EMBL" id="PAQ08446.1"/>
    </source>
</evidence>
<sequence>MVERTPGCYDWSWPDMRLQRLRELGIRPIVGLVHHGSGPPPVHVLDPDFPALLALYAGRVAQRYPWIDLFTPVNEPLTTARISGLYSLWNPHGNNEARCLQLTVAHCLAIAQAMKAIRKYTPAARLVQTEDIGRVFATARLAYQADHENERRWLALDLLTGRVDRQHLFHKRLLDAGVDRNHLAELAAEPCPPDMIGIDYYLTSDRMLDDRVERYPDEQIGGNGIDVYVDIAAVRSHIRDDTGLKSRIDELWDRYQLPIAVTELHNGSTRDEQLRWLVEGWRAGQAAKGSGVDVRAVTAWSLFGAVDWNSMLVRRDAHYESGAFDIRGDTPRPTAVAKAIAELAQQGSFDHPVLDRPGWWRPEPTPATDGRPILLVGFGRLISIVEECCTIRRLTVCAARPAKVQHLLATSNAWAAIRIEDNSSSHSALSASPVRLRCQFPDGGQLLLQCADSLSSFPVANLFLDLVIDGQRGEFELLRAGPGNQYEMTLLPDRAREAQQVRRAV</sequence>
<keyword evidence="2" id="KW-1185">Reference proteome</keyword>
<dbReference type="GO" id="GO:0005975">
    <property type="term" value="P:carbohydrate metabolic process"/>
    <property type="evidence" value="ECO:0007669"/>
    <property type="project" value="InterPro"/>
</dbReference>